<dbReference type="SUPFAM" id="SSF64484">
    <property type="entry name" value="beta and beta-prime subunits of DNA dependent RNA-polymerase"/>
    <property type="match status" value="1"/>
</dbReference>
<comment type="caution">
    <text evidence="1">The sequence shown here is derived from an EMBL/GenBank/DDBJ whole genome shotgun (WGS) entry which is preliminary data.</text>
</comment>
<proteinExistence type="predicted"/>
<organism evidence="1">
    <name type="scientific">marine sediment metagenome</name>
    <dbReference type="NCBI Taxonomy" id="412755"/>
    <lineage>
        <taxon>unclassified sequences</taxon>
        <taxon>metagenomes</taxon>
        <taxon>ecological metagenomes</taxon>
    </lineage>
</organism>
<gene>
    <name evidence="1" type="ORF">S03H2_42817</name>
</gene>
<evidence type="ECO:0008006" key="2">
    <source>
        <dbReference type="Google" id="ProtNLM"/>
    </source>
</evidence>
<reference evidence="1" key="1">
    <citation type="journal article" date="2014" name="Front. Microbiol.">
        <title>High frequency of phylogenetically diverse reductive dehalogenase-homologous genes in deep subseafloor sedimentary metagenomes.</title>
        <authorList>
            <person name="Kawai M."/>
            <person name="Futagami T."/>
            <person name="Toyoda A."/>
            <person name="Takaki Y."/>
            <person name="Nishi S."/>
            <person name="Hori S."/>
            <person name="Arai W."/>
            <person name="Tsubouchi T."/>
            <person name="Morono Y."/>
            <person name="Uchiyama I."/>
            <person name="Ito T."/>
            <person name="Fujiyama A."/>
            <person name="Inagaki F."/>
            <person name="Takami H."/>
        </authorList>
    </citation>
    <scope>NUCLEOTIDE SEQUENCE</scope>
    <source>
        <strain evidence="1">Expedition CK06-06</strain>
    </source>
</reference>
<protein>
    <recommendedName>
        <fullName evidence="2">RNA polymerase Rpb1 domain-containing protein</fullName>
    </recommendedName>
</protein>
<evidence type="ECO:0000313" key="1">
    <source>
        <dbReference type="EMBL" id="GAH65484.1"/>
    </source>
</evidence>
<dbReference type="Gene3D" id="1.10.150.390">
    <property type="match status" value="1"/>
</dbReference>
<sequence length="58" mass="6192">RVLSMAAVEGKVDHLTGLKENVIVGKLIPAGTGFPGFALKDAEEEIIEQREMPKTEAG</sequence>
<dbReference type="EMBL" id="BARU01026677">
    <property type="protein sequence ID" value="GAH65484.1"/>
    <property type="molecule type" value="Genomic_DNA"/>
</dbReference>
<feature type="non-terminal residue" evidence="1">
    <location>
        <position position="1"/>
    </location>
</feature>
<name>X1IHA6_9ZZZZ</name>
<accession>X1IHA6</accession>
<dbReference type="AlphaFoldDB" id="X1IHA6"/>